<dbReference type="Pfam" id="PF00072">
    <property type="entry name" value="Response_reg"/>
    <property type="match status" value="1"/>
</dbReference>
<dbReference type="Gene3D" id="3.40.50.2300">
    <property type="match status" value="1"/>
</dbReference>
<dbReference type="PANTHER" id="PTHR43547:SF2">
    <property type="entry name" value="HYBRID SIGNAL TRANSDUCTION HISTIDINE KINASE C"/>
    <property type="match status" value="1"/>
</dbReference>
<name>A0A3N7HPB6_9BURK</name>
<organism evidence="12 13">
    <name type="scientific">Piscinibacter terrae</name>
    <dbReference type="NCBI Taxonomy" id="2496871"/>
    <lineage>
        <taxon>Bacteria</taxon>
        <taxon>Pseudomonadati</taxon>
        <taxon>Pseudomonadota</taxon>
        <taxon>Betaproteobacteria</taxon>
        <taxon>Burkholderiales</taxon>
        <taxon>Sphaerotilaceae</taxon>
        <taxon>Piscinibacter</taxon>
    </lineage>
</organism>
<evidence type="ECO:0000256" key="7">
    <source>
        <dbReference type="ARBA" id="ARBA00023012"/>
    </source>
</evidence>
<keyword evidence="5" id="KW-0808">Transferase</keyword>
<dbReference type="RefSeq" id="WP_124540440.1">
    <property type="nucleotide sequence ID" value="NZ_QUSW01000003.1"/>
</dbReference>
<feature type="domain" description="Response regulatory" evidence="11">
    <location>
        <begin position="389"/>
        <end position="505"/>
    </location>
</feature>
<comment type="catalytic activity">
    <reaction evidence="1">
        <text>ATP + protein L-histidine = ADP + protein N-phospho-L-histidine.</text>
        <dbReference type="EC" id="2.7.13.3"/>
    </reaction>
</comment>
<keyword evidence="4 9" id="KW-0597">Phosphoprotein</keyword>
<dbReference type="OrthoDB" id="9768069at2"/>
<dbReference type="SUPFAM" id="SSF52172">
    <property type="entry name" value="CheY-like"/>
    <property type="match status" value="1"/>
</dbReference>
<evidence type="ECO:0000256" key="4">
    <source>
        <dbReference type="ARBA" id="ARBA00022553"/>
    </source>
</evidence>
<dbReference type="SMART" id="SM00448">
    <property type="entry name" value="REC"/>
    <property type="match status" value="1"/>
</dbReference>
<dbReference type="Pfam" id="PF02518">
    <property type="entry name" value="HATPase_c"/>
    <property type="match status" value="1"/>
</dbReference>
<dbReference type="PRINTS" id="PR00344">
    <property type="entry name" value="BCTRLSENSOR"/>
</dbReference>
<dbReference type="InterPro" id="IPR005467">
    <property type="entry name" value="His_kinase_dom"/>
</dbReference>
<dbReference type="Gene3D" id="3.30.565.10">
    <property type="entry name" value="Histidine kinase-like ATPase, C-terminal domain"/>
    <property type="match status" value="1"/>
</dbReference>
<keyword evidence="8" id="KW-0472">Membrane</keyword>
<dbReference type="FunFam" id="1.10.287.130:FF:000001">
    <property type="entry name" value="Two-component sensor histidine kinase"/>
    <property type="match status" value="1"/>
</dbReference>
<evidence type="ECO:0000259" key="11">
    <source>
        <dbReference type="PROSITE" id="PS50110"/>
    </source>
</evidence>
<dbReference type="InterPro" id="IPR036097">
    <property type="entry name" value="HisK_dim/P_sf"/>
</dbReference>
<feature type="domain" description="Histidine kinase" evidence="10">
    <location>
        <begin position="149"/>
        <end position="367"/>
    </location>
</feature>
<dbReference type="SMART" id="SM00387">
    <property type="entry name" value="HATPase_c"/>
    <property type="match status" value="1"/>
</dbReference>
<keyword evidence="7" id="KW-0902">Two-component regulatory system</keyword>
<reference evidence="12 13" key="1">
    <citation type="submission" date="2018-08" db="EMBL/GenBank/DDBJ databases">
        <authorList>
            <person name="Khan S.A."/>
            <person name="Jeon C.O."/>
            <person name="Chun B.H."/>
            <person name="Jeong S.E."/>
        </authorList>
    </citation>
    <scope>NUCLEOTIDE SEQUENCE [LARGE SCALE GENOMIC DNA]</scope>
    <source>
        <strain evidence="12 13">S-16</strain>
    </source>
</reference>
<dbReference type="SMART" id="SM00388">
    <property type="entry name" value="HisKA"/>
    <property type="match status" value="1"/>
</dbReference>
<comment type="subcellular location">
    <subcellularLocation>
        <location evidence="2">Cell inner membrane</location>
        <topology evidence="2">Multi-pass membrane protein</topology>
    </subcellularLocation>
</comment>
<evidence type="ECO:0000313" key="13">
    <source>
        <dbReference type="Proteomes" id="UP000267464"/>
    </source>
</evidence>
<dbReference type="EC" id="2.7.13.3" evidence="3"/>
<evidence type="ECO:0000256" key="8">
    <source>
        <dbReference type="ARBA" id="ARBA00023136"/>
    </source>
</evidence>
<evidence type="ECO:0000256" key="3">
    <source>
        <dbReference type="ARBA" id="ARBA00012438"/>
    </source>
</evidence>
<keyword evidence="6 12" id="KW-0418">Kinase</keyword>
<keyword evidence="13" id="KW-1185">Reference proteome</keyword>
<feature type="modified residue" description="4-aspartylphosphate" evidence="9">
    <location>
        <position position="438"/>
    </location>
</feature>
<dbReference type="InterPro" id="IPR001789">
    <property type="entry name" value="Sig_transdc_resp-reg_receiver"/>
</dbReference>
<dbReference type="Pfam" id="PF00512">
    <property type="entry name" value="HisKA"/>
    <property type="match status" value="1"/>
</dbReference>
<dbReference type="InterPro" id="IPR011006">
    <property type="entry name" value="CheY-like_superfamily"/>
</dbReference>
<dbReference type="PANTHER" id="PTHR43547">
    <property type="entry name" value="TWO-COMPONENT HISTIDINE KINASE"/>
    <property type="match status" value="1"/>
</dbReference>
<dbReference type="Gene3D" id="1.10.287.130">
    <property type="match status" value="1"/>
</dbReference>
<dbReference type="GO" id="GO:0000155">
    <property type="term" value="F:phosphorelay sensor kinase activity"/>
    <property type="evidence" value="ECO:0007669"/>
    <property type="project" value="InterPro"/>
</dbReference>
<reference evidence="12 13" key="2">
    <citation type="submission" date="2018-12" db="EMBL/GenBank/DDBJ databases">
        <title>Rhizobacter gummiphilus sp. nov., a rubber-degrading bacterium isolated from the soil of a botanical garden in Japan.</title>
        <authorList>
            <person name="Shunsuke S.S."/>
        </authorList>
    </citation>
    <scope>NUCLEOTIDE SEQUENCE [LARGE SCALE GENOMIC DNA]</scope>
    <source>
        <strain evidence="12 13">S-16</strain>
    </source>
</reference>
<evidence type="ECO:0000313" key="12">
    <source>
        <dbReference type="EMBL" id="RQP23994.1"/>
    </source>
</evidence>
<dbReference type="Proteomes" id="UP000267464">
    <property type="component" value="Unassembled WGS sequence"/>
</dbReference>
<dbReference type="PROSITE" id="PS50109">
    <property type="entry name" value="HIS_KIN"/>
    <property type="match status" value="1"/>
</dbReference>
<evidence type="ECO:0000256" key="1">
    <source>
        <dbReference type="ARBA" id="ARBA00000085"/>
    </source>
</evidence>
<dbReference type="SUPFAM" id="SSF47384">
    <property type="entry name" value="Homodimeric domain of signal transducing histidine kinase"/>
    <property type="match status" value="1"/>
</dbReference>
<dbReference type="CDD" id="cd00082">
    <property type="entry name" value="HisKA"/>
    <property type="match status" value="1"/>
</dbReference>
<dbReference type="InterPro" id="IPR004358">
    <property type="entry name" value="Sig_transdc_His_kin-like_C"/>
</dbReference>
<dbReference type="AlphaFoldDB" id="A0A3N7HPB6"/>
<dbReference type="InterPro" id="IPR003594">
    <property type="entry name" value="HATPase_dom"/>
</dbReference>
<dbReference type="SUPFAM" id="SSF55874">
    <property type="entry name" value="ATPase domain of HSP90 chaperone/DNA topoisomerase II/histidine kinase"/>
    <property type="match status" value="1"/>
</dbReference>
<dbReference type="EMBL" id="QUSW01000003">
    <property type="protein sequence ID" value="RQP23994.1"/>
    <property type="molecule type" value="Genomic_DNA"/>
</dbReference>
<evidence type="ECO:0000256" key="9">
    <source>
        <dbReference type="PROSITE-ProRule" id="PRU00169"/>
    </source>
</evidence>
<evidence type="ECO:0000256" key="5">
    <source>
        <dbReference type="ARBA" id="ARBA00022679"/>
    </source>
</evidence>
<evidence type="ECO:0000256" key="2">
    <source>
        <dbReference type="ARBA" id="ARBA00004429"/>
    </source>
</evidence>
<evidence type="ECO:0000256" key="6">
    <source>
        <dbReference type="ARBA" id="ARBA00022777"/>
    </source>
</evidence>
<gene>
    <name evidence="12" type="ORF">DZC73_11650</name>
</gene>
<dbReference type="CDD" id="cd17580">
    <property type="entry name" value="REC_2_DhkD-like"/>
    <property type="match status" value="1"/>
</dbReference>
<comment type="caution">
    <text evidence="12">The sequence shown here is derived from an EMBL/GenBank/DDBJ whole genome shotgun (WGS) entry which is preliminary data.</text>
</comment>
<dbReference type="InterPro" id="IPR036890">
    <property type="entry name" value="HATPase_C_sf"/>
</dbReference>
<evidence type="ECO:0000259" key="10">
    <source>
        <dbReference type="PROSITE" id="PS50109"/>
    </source>
</evidence>
<sequence length="511" mass="55169">MDDKREQRSLVLAPSGKDSSLIAGALQRSGILAHVCASVEELVSEARLGVGAMLVAEEALVKLSLRRLMQELIEDQPSWSDLPVVLLAKAGLPTRLQLDLGRTLGNVTLLERPVPSATLVSAVRTALRTRERQYATRTADRRKDEFLATLAHELRNPLAPMTNALHLVKRGDATASVRDWSLAVMQRQLLQMTRLVDDLLDVARISQGKVVLQRRIVDAREVIRNAVEVSAPLIEAMRHTLVMTLPEEPARVDADPVRLAQCISNLLNNAAKYTPEGGRIEIDAECVGMNLRIAVEDDGLGIPPSAMEQLFHIFSQVGRSKDHSRGGLGIGLSIVKAFVELHGGTVWAASDGEGRGSTFTIHMPLVESCEDVSVALPGADTRREVQPHRILVVDDNIDSADSLSLLLTACGHKVSKAYTGQGGIEAARAHPPDLAILDIGLPDMSGFDLAARLREDEATAHTVLVALSGWGQKIDRQRSAQAGFAHHLVKPADPAAVLELIQSAAHTVPSP</sequence>
<dbReference type="PROSITE" id="PS50110">
    <property type="entry name" value="RESPONSE_REGULATORY"/>
    <property type="match status" value="1"/>
</dbReference>
<dbReference type="FunFam" id="3.30.565.10:FF:000006">
    <property type="entry name" value="Sensor histidine kinase WalK"/>
    <property type="match status" value="1"/>
</dbReference>
<proteinExistence type="predicted"/>
<dbReference type="GO" id="GO:0005886">
    <property type="term" value="C:plasma membrane"/>
    <property type="evidence" value="ECO:0007669"/>
    <property type="project" value="UniProtKB-SubCell"/>
</dbReference>
<accession>A0A3N7HPB6</accession>
<protein>
    <recommendedName>
        <fullName evidence="3">histidine kinase</fullName>
        <ecNumber evidence="3">2.7.13.3</ecNumber>
    </recommendedName>
</protein>
<dbReference type="InterPro" id="IPR003661">
    <property type="entry name" value="HisK_dim/P_dom"/>
</dbReference>